<feature type="chain" id="PRO_5022194133" description="Secreted protein" evidence="1">
    <location>
        <begin position="18"/>
        <end position="92"/>
    </location>
</feature>
<evidence type="ECO:0000256" key="1">
    <source>
        <dbReference type="SAM" id="SignalP"/>
    </source>
</evidence>
<dbReference type="Proteomes" id="UP000321570">
    <property type="component" value="Unassembled WGS sequence"/>
</dbReference>
<proteinExistence type="predicted"/>
<evidence type="ECO:0000313" key="3">
    <source>
        <dbReference type="Proteomes" id="UP000321570"/>
    </source>
</evidence>
<keyword evidence="3" id="KW-1185">Reference proteome</keyword>
<accession>A0A564ZA59</accession>
<dbReference type="AlphaFoldDB" id="A0A564ZA59"/>
<gene>
    <name evidence="2" type="ORF">WMSIL1_LOCUS13947</name>
</gene>
<name>A0A564ZA59_HYMDI</name>
<evidence type="ECO:0000313" key="2">
    <source>
        <dbReference type="EMBL" id="VUZ56282.1"/>
    </source>
</evidence>
<feature type="signal peptide" evidence="1">
    <location>
        <begin position="1"/>
        <end position="17"/>
    </location>
</feature>
<sequence length="92" mass="10924">MPTYRLVFLIHLSRAMTQLICLHYSRLAPPHFYPFRAGVCSYVPSIWVPQYLPFPFHLPLPHLHCHSPLHYDFLSIFVPLSQYFLVIFEHNS</sequence>
<keyword evidence="1" id="KW-0732">Signal</keyword>
<protein>
    <recommendedName>
        <fullName evidence="4">Secreted protein</fullName>
    </recommendedName>
</protein>
<reference evidence="2 3" key="1">
    <citation type="submission" date="2019-07" db="EMBL/GenBank/DDBJ databases">
        <authorList>
            <person name="Jastrzebski P J."/>
            <person name="Paukszto L."/>
            <person name="Jastrzebski P J."/>
        </authorList>
    </citation>
    <scope>NUCLEOTIDE SEQUENCE [LARGE SCALE GENOMIC DNA]</scope>
    <source>
        <strain evidence="2 3">WMS-il1</strain>
    </source>
</reference>
<evidence type="ECO:0008006" key="4">
    <source>
        <dbReference type="Google" id="ProtNLM"/>
    </source>
</evidence>
<organism evidence="2 3">
    <name type="scientific">Hymenolepis diminuta</name>
    <name type="common">Rat tapeworm</name>
    <dbReference type="NCBI Taxonomy" id="6216"/>
    <lineage>
        <taxon>Eukaryota</taxon>
        <taxon>Metazoa</taxon>
        <taxon>Spiralia</taxon>
        <taxon>Lophotrochozoa</taxon>
        <taxon>Platyhelminthes</taxon>
        <taxon>Cestoda</taxon>
        <taxon>Eucestoda</taxon>
        <taxon>Cyclophyllidea</taxon>
        <taxon>Hymenolepididae</taxon>
        <taxon>Hymenolepis</taxon>
    </lineage>
</organism>
<dbReference type="EMBL" id="CABIJS010000701">
    <property type="protein sequence ID" value="VUZ56282.1"/>
    <property type="molecule type" value="Genomic_DNA"/>
</dbReference>
<feature type="non-terminal residue" evidence="2">
    <location>
        <position position="92"/>
    </location>
</feature>